<proteinExistence type="predicted"/>
<protein>
    <submittedName>
        <fullName evidence="2">Uncharacterized protein</fullName>
    </submittedName>
</protein>
<comment type="caution">
    <text evidence="2">The sequence shown here is derived from an EMBL/GenBank/DDBJ whole genome shotgun (WGS) entry which is preliminary data.</text>
</comment>
<accession>A0A426ZNU7</accession>
<evidence type="ECO:0000313" key="2">
    <source>
        <dbReference type="EMBL" id="RRT65666.1"/>
    </source>
</evidence>
<reference evidence="2 3" key="1">
    <citation type="journal article" date="2014" name="Agronomy (Basel)">
        <title>A Draft Genome Sequence for Ensete ventricosum, the Drought-Tolerant Tree Against Hunger.</title>
        <authorList>
            <person name="Harrison J."/>
            <person name="Moore K.A."/>
            <person name="Paszkiewicz K."/>
            <person name="Jones T."/>
            <person name="Grant M."/>
            <person name="Ambacheew D."/>
            <person name="Muzemil S."/>
            <person name="Studholme D.J."/>
        </authorList>
    </citation>
    <scope>NUCLEOTIDE SEQUENCE [LARGE SCALE GENOMIC DNA]</scope>
</reference>
<dbReference type="EMBL" id="AMZH03005735">
    <property type="protein sequence ID" value="RRT65666.1"/>
    <property type="molecule type" value="Genomic_DNA"/>
</dbReference>
<gene>
    <name evidence="2" type="ORF">B296_00011317</name>
</gene>
<feature type="region of interest" description="Disordered" evidence="1">
    <location>
        <begin position="1"/>
        <end position="35"/>
    </location>
</feature>
<sequence>MIEGRMEKRGGISSHGEEQRGGRSEEERSIGGAAKRFRCNGRAGADVNDEVIILGLGRPFDGFLQRRIQIVEAGHGLAFGDCQGATGIPHVNGLNPRD</sequence>
<evidence type="ECO:0000256" key="1">
    <source>
        <dbReference type="SAM" id="MobiDB-lite"/>
    </source>
</evidence>
<dbReference type="Proteomes" id="UP000287651">
    <property type="component" value="Unassembled WGS sequence"/>
</dbReference>
<dbReference type="AlphaFoldDB" id="A0A426ZNU7"/>
<name>A0A426ZNU7_ENSVE</name>
<feature type="compositionally biased region" description="Basic and acidic residues" evidence="1">
    <location>
        <begin position="1"/>
        <end position="29"/>
    </location>
</feature>
<organism evidence="2 3">
    <name type="scientific">Ensete ventricosum</name>
    <name type="common">Abyssinian banana</name>
    <name type="synonym">Musa ensete</name>
    <dbReference type="NCBI Taxonomy" id="4639"/>
    <lineage>
        <taxon>Eukaryota</taxon>
        <taxon>Viridiplantae</taxon>
        <taxon>Streptophyta</taxon>
        <taxon>Embryophyta</taxon>
        <taxon>Tracheophyta</taxon>
        <taxon>Spermatophyta</taxon>
        <taxon>Magnoliopsida</taxon>
        <taxon>Liliopsida</taxon>
        <taxon>Zingiberales</taxon>
        <taxon>Musaceae</taxon>
        <taxon>Ensete</taxon>
    </lineage>
</organism>
<evidence type="ECO:0000313" key="3">
    <source>
        <dbReference type="Proteomes" id="UP000287651"/>
    </source>
</evidence>